<dbReference type="InterPro" id="IPR050194">
    <property type="entry name" value="Glycosyltransferase_grp1"/>
</dbReference>
<feature type="domain" description="Glycosyl transferase family 1" evidence="1">
    <location>
        <begin position="182"/>
        <end position="347"/>
    </location>
</feature>
<keyword evidence="3" id="KW-1185">Reference proteome</keyword>
<dbReference type="RefSeq" id="WP_188201381.1">
    <property type="nucleotide sequence ID" value="NZ_LR881183.1"/>
</dbReference>
<evidence type="ECO:0000313" key="2">
    <source>
        <dbReference type="EMBL" id="CAD5243308.1"/>
    </source>
</evidence>
<organism evidence="2 3">
    <name type="scientific">Thermococcus camini</name>
    <dbReference type="NCBI Taxonomy" id="2016373"/>
    <lineage>
        <taxon>Archaea</taxon>
        <taxon>Methanobacteriati</taxon>
        <taxon>Methanobacteriota</taxon>
        <taxon>Thermococci</taxon>
        <taxon>Thermococcales</taxon>
        <taxon>Thermococcaceae</taxon>
        <taxon>Thermococcus</taxon>
    </lineage>
</organism>
<dbReference type="PANTHER" id="PTHR45947:SF3">
    <property type="entry name" value="SULFOQUINOVOSYL TRANSFERASE SQD2"/>
    <property type="match status" value="1"/>
</dbReference>
<dbReference type="SUPFAM" id="SSF53756">
    <property type="entry name" value="UDP-Glycosyltransferase/glycogen phosphorylase"/>
    <property type="match status" value="1"/>
</dbReference>
<dbReference type="KEGG" id="tcq:TIRI35C_0154"/>
<dbReference type="EMBL" id="LR881183">
    <property type="protein sequence ID" value="CAD5243308.1"/>
    <property type="molecule type" value="Genomic_DNA"/>
</dbReference>
<dbReference type="InterPro" id="IPR001296">
    <property type="entry name" value="Glyco_trans_1"/>
</dbReference>
<protein>
    <submittedName>
        <fullName evidence="2">Lps biosynthesis rfbU related protein</fullName>
    </submittedName>
</protein>
<dbReference type="GeneID" id="58917886"/>
<sequence length="374" mass="42504">MRIAFIYDALYPEVKGGVERRLYELGKRLARKHEVHWYTFGWWGGKGTIERDGITIHGLGKPVELYMGGVRSPLEALQFSLRVLMGEVDSYDVVDCQEFPYLHAYPSRWKFSGSEAFVITWHEYWGEYWNEYLAAGSSVGGAIERNLLKLTENHLVVSMHTLHRLKGLRRLNFGLVPNGIDFEFIRSVEPHPELWYDAVFVGRLIEHKNVGLLLEALRIILRDVPSFRVGIVGDGPMRGELERMARELGVEKNVDFLGFLPRFEEVVSVVKSSRVFAFPSLREGFGIAVLEANAAGIPAVVVSAPMNASADLIIAGRNGYVSDPTPVDFARKLLLVWEDSHRMRRPSVSYARRYDWDNVANQLERYYKGVVNGA</sequence>
<dbReference type="GO" id="GO:0016757">
    <property type="term" value="F:glycosyltransferase activity"/>
    <property type="evidence" value="ECO:0007669"/>
    <property type="project" value="InterPro"/>
</dbReference>
<dbReference type="CDD" id="cd03801">
    <property type="entry name" value="GT4_PimA-like"/>
    <property type="match status" value="1"/>
</dbReference>
<accession>A0A7G2D5P2</accession>
<dbReference type="PANTHER" id="PTHR45947">
    <property type="entry name" value="SULFOQUINOVOSYL TRANSFERASE SQD2"/>
    <property type="match status" value="1"/>
</dbReference>
<dbReference type="Proteomes" id="UP000516304">
    <property type="component" value="Chromosome TIRI35C"/>
</dbReference>
<proteinExistence type="predicted"/>
<evidence type="ECO:0000313" key="3">
    <source>
        <dbReference type="Proteomes" id="UP000516304"/>
    </source>
</evidence>
<name>A0A7G2D5P2_9EURY</name>
<gene>
    <name evidence="2" type="ORF">TIRI35C_0154</name>
</gene>
<reference evidence="2 3" key="1">
    <citation type="submission" date="2020-09" db="EMBL/GenBank/DDBJ databases">
        <authorList>
            <person name="Courtine D."/>
        </authorList>
    </citation>
    <scope>NUCLEOTIDE SEQUENCE [LARGE SCALE GENOMIC DNA]</scope>
    <source>
        <strain evidence="2 3">IRI35c</strain>
    </source>
</reference>
<dbReference type="AlphaFoldDB" id="A0A7G2D5P2"/>
<evidence type="ECO:0000259" key="1">
    <source>
        <dbReference type="Pfam" id="PF00534"/>
    </source>
</evidence>
<dbReference type="Pfam" id="PF00534">
    <property type="entry name" value="Glycos_transf_1"/>
    <property type="match status" value="1"/>
</dbReference>
<dbReference type="Gene3D" id="3.40.50.2000">
    <property type="entry name" value="Glycogen Phosphorylase B"/>
    <property type="match status" value="2"/>
</dbReference>